<evidence type="ECO:0000256" key="2">
    <source>
        <dbReference type="ARBA" id="ARBA00004123"/>
    </source>
</evidence>
<dbReference type="InterPro" id="IPR009075">
    <property type="entry name" value="AcylCo_DH/oxidase_C"/>
</dbReference>
<dbReference type="InterPro" id="IPR009100">
    <property type="entry name" value="AcylCoA_DH/oxidase_NM_dom_sf"/>
</dbReference>
<evidence type="ECO:0000256" key="9">
    <source>
        <dbReference type="ARBA" id="ARBA00022827"/>
    </source>
</evidence>
<feature type="domain" description="Serine/threonine-protein phosphatase 4 regulatory subunit 3-like central" evidence="16">
    <location>
        <begin position="976"/>
        <end position="1360"/>
    </location>
</feature>
<comment type="subcellular location">
    <subcellularLocation>
        <location evidence="2">Nucleus</location>
    </subcellularLocation>
</comment>
<dbReference type="Pfam" id="PF00441">
    <property type="entry name" value="Acyl-CoA_dh_1"/>
    <property type="match status" value="1"/>
</dbReference>
<feature type="domain" description="Acyl-CoA dehydrogenase C-terminal bacterial-type" evidence="17">
    <location>
        <begin position="1956"/>
        <end position="2226"/>
    </location>
</feature>
<evidence type="ECO:0000256" key="12">
    <source>
        <dbReference type="ARBA" id="ARBA00049247"/>
    </source>
</evidence>
<dbReference type="InterPro" id="IPR015396">
    <property type="entry name" value="FadE_C"/>
</dbReference>
<feature type="region of interest" description="Disordered" evidence="13">
    <location>
        <begin position="766"/>
        <end position="793"/>
    </location>
</feature>
<feature type="region of interest" description="Disordered" evidence="13">
    <location>
        <begin position="439"/>
        <end position="476"/>
    </location>
</feature>
<feature type="domain" description="Acyl-CoA dehydrogenase/oxidase C-terminal" evidence="14">
    <location>
        <begin position="1804"/>
        <end position="1945"/>
    </location>
</feature>
<feature type="domain" description="Serine/threonine-protein phosphatase 4 regulatory subunit 3-like central" evidence="16">
    <location>
        <begin position="634"/>
        <end position="909"/>
    </location>
</feature>
<dbReference type="Gene3D" id="2.30.29.30">
    <property type="entry name" value="Pleckstrin-homology domain (PH domain)/Phosphotyrosine-binding domain (PTB)"/>
    <property type="match status" value="1"/>
</dbReference>
<dbReference type="EC" id="1.3.8.7" evidence="5"/>
<dbReference type="PANTHER" id="PTHR23318">
    <property type="entry name" value="ATP SYNTHASE GAMMA-RELATED"/>
    <property type="match status" value="1"/>
</dbReference>
<evidence type="ECO:0000256" key="13">
    <source>
        <dbReference type="SAM" id="MobiDB-lite"/>
    </source>
</evidence>
<evidence type="ECO:0000259" key="14">
    <source>
        <dbReference type="Pfam" id="PF00441"/>
    </source>
</evidence>
<feature type="compositionally biased region" description="Basic and acidic residues" evidence="13">
    <location>
        <begin position="766"/>
        <end position="785"/>
    </location>
</feature>
<feature type="region of interest" description="Disordered" evidence="13">
    <location>
        <begin position="922"/>
        <end position="962"/>
    </location>
</feature>
<comment type="cofactor">
    <cofactor evidence="1">
        <name>FAD</name>
        <dbReference type="ChEBI" id="CHEBI:57692"/>
    </cofactor>
</comment>
<dbReference type="Gene3D" id="1.10.540.10">
    <property type="entry name" value="Acyl-CoA dehydrogenase/oxidase, N-terminal domain"/>
    <property type="match status" value="1"/>
</dbReference>
<dbReference type="GO" id="GO:0070991">
    <property type="term" value="F:medium-chain fatty acyl-CoA dehydrogenase activity"/>
    <property type="evidence" value="ECO:0007669"/>
    <property type="project" value="UniProtKB-EC"/>
</dbReference>
<proteinExistence type="inferred from homology"/>
<evidence type="ECO:0000256" key="4">
    <source>
        <dbReference type="ARBA" id="ARBA00009347"/>
    </source>
</evidence>
<feature type="compositionally biased region" description="Basic residues" evidence="13">
    <location>
        <begin position="314"/>
        <end position="328"/>
    </location>
</feature>
<evidence type="ECO:0000256" key="7">
    <source>
        <dbReference type="ARBA" id="ARBA00020144"/>
    </source>
</evidence>
<evidence type="ECO:0000256" key="3">
    <source>
        <dbReference type="ARBA" id="ARBA00005005"/>
    </source>
</evidence>
<accession>A0ABD3MZD9</accession>
<evidence type="ECO:0000259" key="17">
    <source>
        <dbReference type="Pfam" id="PF09317"/>
    </source>
</evidence>
<comment type="caution">
    <text evidence="18">The sequence shown here is derived from an EMBL/GenBank/DDBJ whole genome shotgun (WGS) entry which is preliminary data.</text>
</comment>
<protein>
    <recommendedName>
        <fullName evidence="7">Acyl-coenzyme A dehydrogenase</fullName>
        <ecNumber evidence="5">1.3.8.7</ecNumber>
        <ecNumber evidence="6">1.3.8.8</ecNumber>
    </recommendedName>
</protein>
<evidence type="ECO:0000256" key="1">
    <source>
        <dbReference type="ARBA" id="ARBA00001974"/>
    </source>
</evidence>
<feature type="region of interest" description="Disordered" evidence="13">
    <location>
        <begin position="294"/>
        <end position="341"/>
    </location>
</feature>
<dbReference type="Pfam" id="PF04802">
    <property type="entry name" value="PP4R3"/>
    <property type="match status" value="2"/>
</dbReference>
<dbReference type="EMBL" id="JALLBG020000056">
    <property type="protein sequence ID" value="KAL3769240.1"/>
    <property type="molecule type" value="Genomic_DNA"/>
</dbReference>
<feature type="region of interest" description="Disordered" evidence="13">
    <location>
        <begin position="1396"/>
        <end position="1434"/>
    </location>
</feature>
<dbReference type="InterPro" id="IPR013786">
    <property type="entry name" value="AcylCoA_DH/ox_N"/>
</dbReference>
<evidence type="ECO:0000259" key="15">
    <source>
        <dbReference type="Pfam" id="PF02771"/>
    </source>
</evidence>
<keyword evidence="10" id="KW-0539">Nucleus</keyword>
<dbReference type="Proteomes" id="UP001530293">
    <property type="component" value="Unassembled WGS sequence"/>
</dbReference>
<dbReference type="NCBIfam" id="NF009586">
    <property type="entry name" value="PRK13026.1"/>
    <property type="match status" value="1"/>
</dbReference>
<name>A0ABD3MZD9_9STRA</name>
<evidence type="ECO:0000256" key="8">
    <source>
        <dbReference type="ARBA" id="ARBA00022630"/>
    </source>
</evidence>
<comment type="catalytic activity">
    <reaction evidence="12">
        <text>a long-chain 2,3-saturated fatty acyl-CoA + oxidized [electron-transfer flavoprotein] + H(+) = a long-chain (2E)-enoyl-CoA + reduced [electron-transfer flavoprotein]</text>
        <dbReference type="Rhea" id="RHEA:17721"/>
        <dbReference type="Rhea" id="RHEA-COMP:10685"/>
        <dbReference type="Rhea" id="RHEA-COMP:10686"/>
        <dbReference type="ChEBI" id="CHEBI:15378"/>
        <dbReference type="ChEBI" id="CHEBI:57692"/>
        <dbReference type="ChEBI" id="CHEBI:58307"/>
        <dbReference type="ChEBI" id="CHEBI:83721"/>
        <dbReference type="ChEBI" id="CHEBI:83727"/>
        <dbReference type="EC" id="1.3.8.8"/>
    </reaction>
</comment>
<gene>
    <name evidence="18" type="ORF">ACHAWU_006994</name>
</gene>
<dbReference type="Gene3D" id="2.40.110.10">
    <property type="entry name" value="Butyryl-CoA Dehydrogenase, subunit A, domain 2"/>
    <property type="match status" value="1"/>
</dbReference>
<feature type="region of interest" description="Disordered" evidence="13">
    <location>
        <begin position="157"/>
        <end position="180"/>
    </location>
</feature>
<dbReference type="PANTHER" id="PTHR23318:SF0">
    <property type="entry name" value="SERINE_THREONINE-PROTEIN PHOSPHATASE 4 REGULATORY SUBUNIT 3"/>
    <property type="match status" value="1"/>
</dbReference>
<sequence length="2270" mass="247959">MTSDIDSKTTATATTVGLNVNELNNDNDDGRNDDFRNFVKQQQEEESGENIRGEEGGDKGDIIATATEAVNAKTAAVADGGGGGSSSRSSSVGMLHFVKKLLPQFSHTTFRKKGRKRKTTASQIVSSFANDDDEYNNDESRKMQRLLPTSLLELAGESTISGPPDSDNVGSEDGDLNDINNLEKSKKVTVPSSSSATSTIVTGVDLALSFQDNAGCKDIWQNILNVQIRARELISNGDVQDEVTTNSPQTQVWDANCNAATSNKSNNPHEQGVAEEEGAAGGDHVIGIHHLSHQPQLQQHPHHHSTSLDSPLSPKHHSPTHPQHHYHYSSHISPNSPDHDAVEDRQLGLVYSGGGHQSLALPPRPPLVVMKEAAAPAAPLSSSGGIGGGGGTIHRVHTHDSVANNENESSFSLAAHHQEDMMAVSMAAAAAAASYRAGDGSVTSGQFTGARPASPSIEDNYTGDREGSRRETSAQLSNGYHEKNRIPLHPLPQEIIQNQQQQHGQQHGFSIDIDSTSSSSSFDCNALENINDTDKDANNLTMPRLRLPSNNPTWNDIPSLRDYIANFQYGGGVGGYQTMNISLLQREELLMYLASDDCSNLKKILRLFHDGGTDDGGEQDDKGTNMYPGSRREEDYKLLASIIKSILLLNDPEIIEYVTTDAPTFELSCAILEYDPELRTKADHVNFIRKHAKFHTVVPMDDDDCCGELVMNIHRLFRVNYLRDVILRPTMDESNLSALVSLSQFTMNDIIRGVMAVRRLPANAVKEEAQSKENDGDDNLARDNFSDDDALTSRGDEEENYFTRIIRVFGWETHCIRSMKWKEGHDEGREKIIAAAEEEHGNYSSDPPPSSPPSKTSQSVTWQQHVAPQDASLPSRMIRRKGCLMFLNELFNMARMSLQQHEKDDFIDAALSTSITLSLEGDDVNGGNDDKVASSLPGEVNNNVHESDDGIDNTENRDPRAHPCQQISPSRGSYINLLSLLSATLSDSSTDAKERGAALDILSVITMHDPSLIRKYSLDYAASTASVVADHQALHRSDPNNLQEVLFICAPDDLILSLLYVMATEVDAGLLLQASEIIRILLDTEMVAEQFGGGPASPLGSAGGGGFLDEEFDINVAYSSGNSGQPSAHEQGGRLGVGDAKSIESEQNSFLALFYDRYIHWLVVPFQFAVLVPRSVPPTSNLLRQEFKARKSTNTRSASGCTEEDDEAPSHFCPIEPCPVRASFTLEILCFCVRAHVHRMKFFVLRSRMLSNILKILGRHEEMLVPGPRLPSGIRCLKLASLKLLRSVLSVKDEFYHRHIIQYNLFAPVFDLFRERSNSVGNNLLSSTILEMCDFICQENIKSLIDYIVSQHLSAKKSASSSTMNDNNKPILSLEEIANPHVTTFQQLWKAYEKNHNSEEQHGKEPPPRDDGDHNHSMNRSDDGLEVNGRGGRPTLNKIALEDQIYSIKELTSIIIMLTSRTAARASLQSSGTRTLSILSSPPSSSNNNFQFKSSGPHHQQQRTLLGIVHAIDKRVYRWAKGVLPPISKTENIALGCGTIGFDRDIFSGSPSLQHLIDTYQPKLSPDEESFINHQVSHLCSLLNDHDVVTKKDFTKEAWDYMRDEKFFGMKIPKEWGGLGFSTHAVSCVLAKLATQCFDANATVAVPNSLGPGELLVRYGTDEQKQYFLPRLANGTLIPCFGLTGPHSGSDATSLIGSDCVVRKHPTTGELGVVASFKKRYITLAPVAGVVGLGLNLSDPDGLLGGKGDEGFTVALLERGHDGLRMGPRHIPLNAAFMNGTVEGEDVWIPMTSILGGQERCGFGWNMFVECLAEGRGVSLPAGSIGAAKSVVAGVGAYARVRKQFRVPIAEFGGIQEALARAGSDGLITIAGGDVMNAIVDNHEAPMVISSVMKQNCTERGRRIVECGMDVAAGSAICRGDKNYIGNAYMSLPIAITVEGANIMTRSFQIIGQGLTRCHPHMSDLLKALQLPPSEEKQAVQTFVKQFHKIVGHGITNFFGSLSKGIGSTVSTTMRSKTAYKNGDDLLAYHEKQLLRLSNNFALTADLCFTLGGRLKFEELLMGRLADALGAIYLGYATLHHYHRRRGIEGLEALTEHAMLRLEREAQDALYAASENFPGPLGPVASTVMKIGCFPLGGLTRPYSSPSDTLTKEVSRLLTTPSEIRSMFEEGIYSAPEGTIHQMTDLINALPTCVEADKVAASLRREKREPTADEMNLIAKADALRDALIQVDVFEHATAEEAQPGYKRPALIGTEERFAALDKTVFREAA</sequence>
<evidence type="ECO:0000256" key="5">
    <source>
        <dbReference type="ARBA" id="ARBA00012033"/>
    </source>
</evidence>
<feature type="compositionally biased region" description="Polar residues" evidence="13">
    <location>
        <begin position="855"/>
        <end position="866"/>
    </location>
</feature>
<reference evidence="18 19" key="1">
    <citation type="submission" date="2024-10" db="EMBL/GenBank/DDBJ databases">
        <title>Updated reference genomes for cyclostephanoid diatoms.</title>
        <authorList>
            <person name="Roberts W.R."/>
            <person name="Alverson A.J."/>
        </authorList>
    </citation>
    <scope>NUCLEOTIDE SEQUENCE [LARGE SCALE GENOMIC DNA]</scope>
    <source>
        <strain evidence="18 19">AJA232-27</strain>
    </source>
</reference>
<dbReference type="NCBIfam" id="NF007000">
    <property type="entry name" value="PRK09463.1"/>
    <property type="match status" value="1"/>
</dbReference>
<dbReference type="EC" id="1.3.8.8" evidence="6"/>
<keyword evidence="9" id="KW-0274">FAD</keyword>
<comment type="pathway">
    <text evidence="3">Lipid metabolism; fatty acid beta-oxidation.</text>
</comment>
<dbReference type="InterPro" id="IPR051137">
    <property type="entry name" value="PP4R3-like"/>
</dbReference>
<comment type="catalytic activity">
    <reaction evidence="11">
        <text>a medium-chain 2,3-saturated fatty acyl-CoA + oxidized [electron-transfer flavoprotein] + H(+) = a medium-chain (2E)-enoyl-CoA + reduced [electron-transfer flavoprotein]</text>
        <dbReference type="Rhea" id="RHEA:14477"/>
        <dbReference type="Rhea" id="RHEA-COMP:10685"/>
        <dbReference type="Rhea" id="RHEA-COMP:10686"/>
        <dbReference type="ChEBI" id="CHEBI:15378"/>
        <dbReference type="ChEBI" id="CHEBI:57692"/>
        <dbReference type="ChEBI" id="CHEBI:58307"/>
        <dbReference type="ChEBI" id="CHEBI:83723"/>
        <dbReference type="ChEBI" id="CHEBI:83726"/>
        <dbReference type="EC" id="1.3.8.7"/>
    </reaction>
</comment>
<organism evidence="18 19">
    <name type="scientific">Discostella pseudostelligera</name>
    <dbReference type="NCBI Taxonomy" id="259834"/>
    <lineage>
        <taxon>Eukaryota</taxon>
        <taxon>Sar</taxon>
        <taxon>Stramenopiles</taxon>
        <taxon>Ochrophyta</taxon>
        <taxon>Bacillariophyta</taxon>
        <taxon>Coscinodiscophyceae</taxon>
        <taxon>Thalassiosirophycidae</taxon>
        <taxon>Stephanodiscales</taxon>
        <taxon>Stephanodiscaceae</taxon>
        <taxon>Discostella</taxon>
    </lineage>
</organism>
<feature type="compositionally biased region" description="Basic and acidic residues" evidence="13">
    <location>
        <begin position="462"/>
        <end position="472"/>
    </location>
</feature>
<dbReference type="GO" id="GO:0004466">
    <property type="term" value="F:long-chain fatty acyl-CoA dehydrogenase activity"/>
    <property type="evidence" value="ECO:0007669"/>
    <property type="project" value="UniProtKB-EC"/>
</dbReference>
<feature type="domain" description="Acyl-CoA dehydrogenase/oxidase N-terminal" evidence="15">
    <location>
        <begin position="1590"/>
        <end position="1675"/>
    </location>
</feature>
<keyword evidence="19" id="KW-1185">Reference proteome</keyword>
<dbReference type="SUPFAM" id="SSF47203">
    <property type="entry name" value="Acyl-CoA dehydrogenase C-terminal domain-like"/>
    <property type="match status" value="1"/>
</dbReference>
<dbReference type="Pfam" id="PF02771">
    <property type="entry name" value="Acyl-CoA_dh_N"/>
    <property type="match status" value="1"/>
</dbReference>
<dbReference type="SUPFAM" id="SSF56645">
    <property type="entry name" value="Acyl-CoA dehydrogenase NM domain-like"/>
    <property type="match status" value="1"/>
</dbReference>
<evidence type="ECO:0000256" key="6">
    <source>
        <dbReference type="ARBA" id="ARBA00012040"/>
    </source>
</evidence>
<dbReference type="InterPro" id="IPR046373">
    <property type="entry name" value="Acyl-CoA_Oxase/DH_mid-dom_sf"/>
</dbReference>
<dbReference type="InterPro" id="IPR011993">
    <property type="entry name" value="PH-like_dom_sf"/>
</dbReference>
<evidence type="ECO:0000313" key="19">
    <source>
        <dbReference type="Proteomes" id="UP001530293"/>
    </source>
</evidence>
<dbReference type="Pfam" id="PF09317">
    <property type="entry name" value="ACDH_C"/>
    <property type="match status" value="1"/>
</dbReference>
<dbReference type="Gene3D" id="1.20.140.10">
    <property type="entry name" value="Butyryl-CoA Dehydrogenase, subunit A, domain 3"/>
    <property type="match status" value="1"/>
</dbReference>
<dbReference type="GO" id="GO:0005634">
    <property type="term" value="C:nucleus"/>
    <property type="evidence" value="ECO:0007669"/>
    <property type="project" value="UniProtKB-SubCell"/>
</dbReference>
<evidence type="ECO:0000259" key="16">
    <source>
        <dbReference type="Pfam" id="PF04802"/>
    </source>
</evidence>
<feature type="compositionally biased region" description="Basic and acidic residues" evidence="13">
    <location>
        <begin position="1396"/>
        <end position="1423"/>
    </location>
</feature>
<evidence type="ECO:0000256" key="11">
    <source>
        <dbReference type="ARBA" id="ARBA00047882"/>
    </source>
</evidence>
<dbReference type="InterPro" id="IPR037069">
    <property type="entry name" value="AcylCoA_DH/ox_N_sf"/>
</dbReference>
<dbReference type="InterPro" id="IPR036250">
    <property type="entry name" value="AcylCo_DH-like_C"/>
</dbReference>
<evidence type="ECO:0000313" key="18">
    <source>
        <dbReference type="EMBL" id="KAL3769240.1"/>
    </source>
</evidence>
<dbReference type="InterPro" id="IPR006887">
    <property type="entry name" value="P4R3-like_central_dom"/>
</dbReference>
<comment type="similarity">
    <text evidence="4">Belongs to the acyl-CoA dehydrogenase family.</text>
</comment>
<keyword evidence="8" id="KW-0285">Flavoprotein</keyword>
<feature type="region of interest" description="Disordered" evidence="13">
    <location>
        <begin position="839"/>
        <end position="874"/>
    </location>
</feature>
<evidence type="ECO:0000256" key="10">
    <source>
        <dbReference type="ARBA" id="ARBA00023242"/>
    </source>
</evidence>